<keyword evidence="3 5" id="KW-1133">Transmembrane helix</keyword>
<evidence type="ECO:0000313" key="6">
    <source>
        <dbReference type="EMBL" id="RZN63971.1"/>
    </source>
</evidence>
<dbReference type="Proteomes" id="UP000317158">
    <property type="component" value="Unassembled WGS sequence"/>
</dbReference>
<proteinExistence type="inferred from homology"/>
<dbReference type="PANTHER" id="PTHR43701">
    <property type="entry name" value="MEMBRANE TRANSPORTER PROTEIN MJ0441-RELATED"/>
    <property type="match status" value="1"/>
</dbReference>
<dbReference type="InterPro" id="IPR051598">
    <property type="entry name" value="TSUP/Inactive_protease-like"/>
</dbReference>
<keyword evidence="4 5" id="KW-0472">Membrane</keyword>
<organism evidence="6 7">
    <name type="scientific">Methanoliparum thermophilum</name>
    <dbReference type="NCBI Taxonomy" id="2491083"/>
    <lineage>
        <taxon>Archaea</taxon>
        <taxon>Methanobacteriati</taxon>
        <taxon>Methanobacteriota</taxon>
        <taxon>Candidatus Methanoliparia</taxon>
        <taxon>Candidatus Methanoliparales</taxon>
        <taxon>Candidatus Methanoliparaceae</taxon>
        <taxon>Candidatus Methanoliparum</taxon>
    </lineage>
</organism>
<dbReference type="GO" id="GO:0005886">
    <property type="term" value="C:plasma membrane"/>
    <property type="evidence" value="ECO:0007669"/>
    <property type="project" value="UniProtKB-SubCell"/>
</dbReference>
<comment type="subcellular location">
    <subcellularLocation>
        <location evidence="5">Cell membrane</location>
        <topology evidence="5">Multi-pass membrane protein</topology>
    </subcellularLocation>
    <subcellularLocation>
        <location evidence="1">Membrane</location>
        <topology evidence="1">Multi-pass membrane protein</topology>
    </subcellularLocation>
</comment>
<reference evidence="6 7" key="1">
    <citation type="journal article" date="2019" name="Nat. Microbiol.">
        <title>Wide diversity of methane and short-chain alkane metabolisms in uncultured archaea.</title>
        <authorList>
            <person name="Borrel G."/>
            <person name="Adam P.S."/>
            <person name="McKay L.J."/>
            <person name="Chen L.X."/>
            <person name="Sierra-Garcia I.N."/>
            <person name="Sieber C.M."/>
            <person name="Letourneur Q."/>
            <person name="Ghozlane A."/>
            <person name="Andersen G.L."/>
            <person name="Li W.J."/>
            <person name="Hallam S.J."/>
            <person name="Muyzer G."/>
            <person name="de Oliveira V.M."/>
            <person name="Inskeep W.P."/>
            <person name="Banfield J.F."/>
            <person name="Gribaldo S."/>
        </authorList>
    </citation>
    <scope>NUCLEOTIDE SEQUENCE [LARGE SCALE GENOMIC DNA]</scope>
    <source>
        <strain evidence="6">NM1a</strain>
    </source>
</reference>
<gene>
    <name evidence="6" type="ORF">EF806_05990</name>
</gene>
<keyword evidence="2 5" id="KW-0812">Transmembrane</keyword>
<evidence type="ECO:0000256" key="3">
    <source>
        <dbReference type="ARBA" id="ARBA00022989"/>
    </source>
</evidence>
<dbReference type="Pfam" id="PF01925">
    <property type="entry name" value="TauE"/>
    <property type="match status" value="1"/>
</dbReference>
<dbReference type="EMBL" id="RXIF01000011">
    <property type="protein sequence ID" value="RZN63971.1"/>
    <property type="molecule type" value="Genomic_DNA"/>
</dbReference>
<dbReference type="AlphaFoldDB" id="A0A520KR06"/>
<feature type="transmembrane region" description="Helical" evidence="5">
    <location>
        <begin position="63"/>
        <end position="84"/>
    </location>
</feature>
<evidence type="ECO:0000256" key="5">
    <source>
        <dbReference type="RuleBase" id="RU363041"/>
    </source>
</evidence>
<dbReference type="PANTHER" id="PTHR43701:SF2">
    <property type="entry name" value="MEMBRANE TRANSPORTER PROTEIN YJNA-RELATED"/>
    <property type="match status" value="1"/>
</dbReference>
<evidence type="ECO:0000256" key="4">
    <source>
        <dbReference type="ARBA" id="ARBA00023136"/>
    </source>
</evidence>
<sequence length="140" mass="14615">MNREAITNRLNSAFKIEKTSQKILVSVLIGLILSIVTGIIGAGGGVMILIVLIFILGFPLQKAIGTSALIMAITTFSGFIGYAIHGNIDVLSGIIIGIGAVVAGIGSARFANKIDEKSLGRVVASIFIILGLFLTFLTII</sequence>
<accession>A0A520KR06</accession>
<keyword evidence="5" id="KW-1003">Cell membrane</keyword>
<feature type="transmembrane region" description="Helical" evidence="5">
    <location>
        <begin position="90"/>
        <end position="110"/>
    </location>
</feature>
<evidence type="ECO:0000256" key="2">
    <source>
        <dbReference type="ARBA" id="ARBA00022692"/>
    </source>
</evidence>
<protein>
    <recommendedName>
        <fullName evidence="5">Probable membrane transporter protein</fullName>
    </recommendedName>
</protein>
<comment type="caution">
    <text evidence="6">The sequence shown here is derived from an EMBL/GenBank/DDBJ whole genome shotgun (WGS) entry which is preliminary data.</text>
</comment>
<comment type="similarity">
    <text evidence="5">Belongs to the 4-toluene sulfonate uptake permease (TSUP) (TC 2.A.102) family.</text>
</comment>
<feature type="transmembrane region" description="Helical" evidence="5">
    <location>
        <begin position="23"/>
        <end position="56"/>
    </location>
</feature>
<dbReference type="InterPro" id="IPR002781">
    <property type="entry name" value="TM_pro_TauE-like"/>
</dbReference>
<feature type="transmembrane region" description="Helical" evidence="5">
    <location>
        <begin position="122"/>
        <end position="139"/>
    </location>
</feature>
<name>A0A520KR06_METT2</name>
<evidence type="ECO:0000313" key="7">
    <source>
        <dbReference type="Proteomes" id="UP000317158"/>
    </source>
</evidence>
<evidence type="ECO:0000256" key="1">
    <source>
        <dbReference type="ARBA" id="ARBA00004141"/>
    </source>
</evidence>